<proteinExistence type="predicted"/>
<name>A0AAP0LSE1_9ROSI</name>
<dbReference type="InterPro" id="IPR012337">
    <property type="entry name" value="RNaseH-like_sf"/>
</dbReference>
<sequence>MAMVKPGTIGNGVITGCHATSLTQVSNGKYMLNLACLKACVEGLELQEKSIIGSSPWWRRSKGYCMSKACQRVRHANNLRLMQQADPTADYVRRDGDEGCEIWIRKRRFVSYVLVDGDGLVVSLSRSGFGFHRSQPKSNRLIEAHRWKYITICTLPHLSNSSVAATSLQVAKMGWQKSPRGRVPSGIFPIRGGYPTLARIARDILAIPITTVASESAFSTGGRVVSPHRNKLHPSTLEALMCCQSWLRAYNSSLKYEAISQFATFLEEEQEEQDEQEDYED</sequence>
<dbReference type="PANTHER" id="PTHR23272:SF161">
    <property type="entry name" value="ZINC FINGER BED DOMAIN-CONTAINING PROTEIN RICESLEEPER 1-LIKE"/>
    <property type="match status" value="1"/>
</dbReference>
<evidence type="ECO:0000313" key="3">
    <source>
        <dbReference type="Proteomes" id="UP001428341"/>
    </source>
</evidence>
<dbReference type="InterPro" id="IPR008906">
    <property type="entry name" value="HATC_C_dom"/>
</dbReference>
<dbReference type="EMBL" id="JBCGBO010000024">
    <property type="protein sequence ID" value="KAK9183227.1"/>
    <property type="molecule type" value="Genomic_DNA"/>
</dbReference>
<dbReference type="GO" id="GO:0046983">
    <property type="term" value="F:protein dimerization activity"/>
    <property type="evidence" value="ECO:0007669"/>
    <property type="project" value="InterPro"/>
</dbReference>
<dbReference type="Proteomes" id="UP001428341">
    <property type="component" value="Unassembled WGS sequence"/>
</dbReference>
<protein>
    <recommendedName>
        <fullName evidence="1">HAT C-terminal dimerisation domain-containing protein</fullName>
    </recommendedName>
</protein>
<comment type="caution">
    <text evidence="2">The sequence shown here is derived from an EMBL/GenBank/DDBJ whole genome shotgun (WGS) entry which is preliminary data.</text>
</comment>
<dbReference type="SUPFAM" id="SSF53098">
    <property type="entry name" value="Ribonuclease H-like"/>
    <property type="match status" value="1"/>
</dbReference>
<organism evidence="2 3">
    <name type="scientific">Citrus x changshan-huyou</name>
    <dbReference type="NCBI Taxonomy" id="2935761"/>
    <lineage>
        <taxon>Eukaryota</taxon>
        <taxon>Viridiplantae</taxon>
        <taxon>Streptophyta</taxon>
        <taxon>Embryophyta</taxon>
        <taxon>Tracheophyta</taxon>
        <taxon>Spermatophyta</taxon>
        <taxon>Magnoliopsida</taxon>
        <taxon>eudicotyledons</taxon>
        <taxon>Gunneridae</taxon>
        <taxon>Pentapetalae</taxon>
        <taxon>rosids</taxon>
        <taxon>malvids</taxon>
        <taxon>Sapindales</taxon>
        <taxon>Rutaceae</taxon>
        <taxon>Aurantioideae</taxon>
        <taxon>Citrus</taxon>
    </lineage>
</organism>
<reference evidence="2 3" key="1">
    <citation type="submission" date="2024-05" db="EMBL/GenBank/DDBJ databases">
        <title>Haplotype-resolved chromosome-level genome assembly of Huyou (Citrus changshanensis).</title>
        <authorList>
            <person name="Miao C."/>
            <person name="Chen W."/>
            <person name="Wu Y."/>
            <person name="Wang L."/>
            <person name="Zhao S."/>
            <person name="Grierson D."/>
            <person name="Xu C."/>
            <person name="Chen K."/>
        </authorList>
    </citation>
    <scope>NUCLEOTIDE SEQUENCE [LARGE SCALE GENOMIC DNA]</scope>
    <source>
        <strain evidence="2">01-14</strain>
        <tissue evidence="2">Leaf</tissue>
    </source>
</reference>
<evidence type="ECO:0000259" key="1">
    <source>
        <dbReference type="Pfam" id="PF05699"/>
    </source>
</evidence>
<keyword evidence="3" id="KW-1185">Reference proteome</keyword>
<dbReference type="PANTHER" id="PTHR23272">
    <property type="entry name" value="BED FINGER-RELATED"/>
    <property type="match status" value="1"/>
</dbReference>
<dbReference type="Pfam" id="PF05699">
    <property type="entry name" value="Dimer_Tnp_hAT"/>
    <property type="match status" value="1"/>
</dbReference>
<accession>A0AAP0LSE1</accession>
<evidence type="ECO:0000313" key="2">
    <source>
        <dbReference type="EMBL" id="KAK9183227.1"/>
    </source>
</evidence>
<feature type="domain" description="HAT C-terminal dimerisation" evidence="1">
    <location>
        <begin position="194"/>
        <end position="247"/>
    </location>
</feature>
<dbReference type="PROSITE" id="PS51257">
    <property type="entry name" value="PROKAR_LIPOPROTEIN"/>
    <property type="match status" value="1"/>
</dbReference>
<gene>
    <name evidence="2" type="ORF">WN944_026376</name>
</gene>
<dbReference type="AlphaFoldDB" id="A0AAP0LSE1"/>